<dbReference type="PANTHER" id="PTHR35024">
    <property type="entry name" value="HYPOTHETICAL CYTOSOLIC PROTEIN"/>
    <property type="match status" value="1"/>
</dbReference>
<dbReference type="EMBL" id="FOCQ01000004">
    <property type="protein sequence ID" value="SEM96249.1"/>
    <property type="molecule type" value="Genomic_DNA"/>
</dbReference>
<keyword evidence="3" id="KW-1185">Reference proteome</keyword>
<organism evidence="2 3">
    <name type="scientific">Lihuaxuella thermophila</name>
    <dbReference type="NCBI Taxonomy" id="1173111"/>
    <lineage>
        <taxon>Bacteria</taxon>
        <taxon>Bacillati</taxon>
        <taxon>Bacillota</taxon>
        <taxon>Bacilli</taxon>
        <taxon>Bacillales</taxon>
        <taxon>Thermoactinomycetaceae</taxon>
        <taxon>Lihuaxuella</taxon>
    </lineage>
</organism>
<reference evidence="2 3" key="1">
    <citation type="submission" date="2016-10" db="EMBL/GenBank/DDBJ databases">
        <authorList>
            <person name="de Groot N.N."/>
        </authorList>
    </citation>
    <scope>NUCLEOTIDE SEQUENCE [LARGE SCALE GENOMIC DNA]</scope>
    <source>
        <strain evidence="2 3">DSM 46701</strain>
    </source>
</reference>
<protein>
    <submittedName>
        <fullName evidence="2">Polymer-forming protein</fullName>
    </submittedName>
</protein>
<evidence type="ECO:0000313" key="2">
    <source>
        <dbReference type="EMBL" id="SEM96249.1"/>
    </source>
</evidence>
<dbReference type="OrthoDB" id="1730007at2"/>
<name>A0A1H8CMV3_9BACL</name>
<proteinExistence type="inferred from homology"/>
<evidence type="ECO:0000256" key="1">
    <source>
        <dbReference type="ARBA" id="ARBA00044755"/>
    </source>
</evidence>
<accession>A0A1H8CMV3</accession>
<dbReference type="InterPro" id="IPR007607">
    <property type="entry name" value="BacA/B"/>
</dbReference>
<dbReference type="AlphaFoldDB" id="A0A1H8CMV3"/>
<dbReference type="STRING" id="1173111.SAMN05444955_1049"/>
<sequence>MEALHDMNISGYSEQSGGIFNQVKITGKGIINGEVKAKQIQVDGAGTFRRDVNAEEMSVNGICSIDGTVQFTRFRVHGSCDVKGSAVLEELTNKGKCLFDGNVKSDKIHSVGKLVVNGELEAEEFTSKGGFEVKGLLNAQLIDIRIGWDCYAEEIGGEEIRVKHEPLHLLTKANEWVNQLPFVKNSSKDKIWFGIGAGISRDWKWLNSHLSKTLKAKTIEGTTVNLEYTHADVVRGNHVVIGPGCKIEKVEYIDSLEVSPEATVLEKIKL</sequence>
<comment type="similarity">
    <text evidence="1">Belongs to the bactofilin family.</text>
</comment>
<dbReference type="Proteomes" id="UP000199695">
    <property type="component" value="Unassembled WGS sequence"/>
</dbReference>
<gene>
    <name evidence="2" type="ORF">SAMN05444955_1049</name>
</gene>
<dbReference type="PANTHER" id="PTHR35024:SF4">
    <property type="entry name" value="POLYMER-FORMING CYTOSKELETAL PROTEIN"/>
    <property type="match status" value="1"/>
</dbReference>
<evidence type="ECO:0000313" key="3">
    <source>
        <dbReference type="Proteomes" id="UP000199695"/>
    </source>
</evidence>